<organism evidence="3 4">
    <name type="scientific">Amycolatopsis rhizosphaerae</name>
    <dbReference type="NCBI Taxonomy" id="2053003"/>
    <lineage>
        <taxon>Bacteria</taxon>
        <taxon>Bacillati</taxon>
        <taxon>Actinomycetota</taxon>
        <taxon>Actinomycetes</taxon>
        <taxon>Pseudonocardiales</taxon>
        <taxon>Pseudonocardiaceae</taxon>
        <taxon>Amycolatopsis</taxon>
    </lineage>
</organism>
<feature type="transmembrane region" description="Helical" evidence="2">
    <location>
        <begin position="33"/>
        <end position="54"/>
    </location>
</feature>
<accession>A0A558C5J2</accession>
<dbReference type="AlphaFoldDB" id="A0A558C5J2"/>
<evidence type="ECO:0000256" key="2">
    <source>
        <dbReference type="SAM" id="Phobius"/>
    </source>
</evidence>
<protein>
    <submittedName>
        <fullName evidence="3">Uncharacterized protein</fullName>
    </submittedName>
</protein>
<dbReference type="RefSeq" id="WP_144590591.1">
    <property type="nucleotide sequence ID" value="NZ_VJWX01000236.1"/>
</dbReference>
<feature type="non-terminal residue" evidence="3">
    <location>
        <position position="74"/>
    </location>
</feature>
<dbReference type="EMBL" id="VJWX01000236">
    <property type="protein sequence ID" value="TVT44046.1"/>
    <property type="molecule type" value="Genomic_DNA"/>
</dbReference>
<name>A0A558C5J2_9PSEU</name>
<comment type="caution">
    <text evidence="3">The sequence shown here is derived from an EMBL/GenBank/DDBJ whole genome shotgun (WGS) entry which is preliminary data.</text>
</comment>
<reference evidence="3 4" key="1">
    <citation type="submission" date="2019-07" db="EMBL/GenBank/DDBJ databases">
        <authorList>
            <person name="Duangmal K."/>
            <person name="Teo W.F.A."/>
        </authorList>
    </citation>
    <scope>NUCLEOTIDE SEQUENCE [LARGE SCALE GENOMIC DNA]</scope>
    <source>
        <strain evidence="3 4">TBRC 6029</strain>
    </source>
</reference>
<evidence type="ECO:0000313" key="3">
    <source>
        <dbReference type="EMBL" id="TVT44046.1"/>
    </source>
</evidence>
<evidence type="ECO:0000313" key="4">
    <source>
        <dbReference type="Proteomes" id="UP000320011"/>
    </source>
</evidence>
<feature type="region of interest" description="Disordered" evidence="1">
    <location>
        <begin position="55"/>
        <end position="74"/>
    </location>
</feature>
<keyword evidence="2" id="KW-0472">Membrane</keyword>
<sequence length="74" mass="7864">MAAALFLLLTVPATVIAVFVPSVRRWFRGRQRPLRAGGLFALAWLVVFVALAVASPPQQSSTSTNTAAQHSATT</sequence>
<gene>
    <name evidence="3" type="ORF">FNH05_21930</name>
</gene>
<dbReference type="Proteomes" id="UP000320011">
    <property type="component" value="Unassembled WGS sequence"/>
</dbReference>
<keyword evidence="2" id="KW-1133">Transmembrane helix</keyword>
<reference evidence="3 4" key="2">
    <citation type="submission" date="2019-08" db="EMBL/GenBank/DDBJ databases">
        <title>Amycolatopsis acidicola sp. nov., isolated from peat swamp forest soil.</title>
        <authorList>
            <person name="Srisuk N."/>
        </authorList>
    </citation>
    <scope>NUCLEOTIDE SEQUENCE [LARGE SCALE GENOMIC DNA]</scope>
    <source>
        <strain evidence="3 4">TBRC 6029</strain>
    </source>
</reference>
<keyword evidence="4" id="KW-1185">Reference proteome</keyword>
<keyword evidence="2" id="KW-0812">Transmembrane</keyword>
<proteinExistence type="predicted"/>
<evidence type="ECO:0000256" key="1">
    <source>
        <dbReference type="SAM" id="MobiDB-lite"/>
    </source>
</evidence>